<dbReference type="EMBL" id="NQWI01000026">
    <property type="protein sequence ID" value="PDW03597.1"/>
    <property type="molecule type" value="Genomic_DNA"/>
</dbReference>
<evidence type="ECO:0000256" key="4">
    <source>
        <dbReference type="ARBA" id="ARBA00023136"/>
    </source>
</evidence>
<feature type="transmembrane region" description="Helical" evidence="5">
    <location>
        <begin position="239"/>
        <end position="260"/>
    </location>
</feature>
<dbReference type="InterPro" id="IPR051533">
    <property type="entry name" value="WaaL-like"/>
</dbReference>
<feature type="transmembrane region" description="Helical" evidence="5">
    <location>
        <begin position="206"/>
        <end position="233"/>
    </location>
</feature>
<feature type="transmembrane region" description="Helical" evidence="5">
    <location>
        <begin position="296"/>
        <end position="317"/>
    </location>
</feature>
<keyword evidence="2 5" id="KW-0812">Transmembrane</keyword>
<dbReference type="RefSeq" id="WP_097643559.1">
    <property type="nucleotide sequence ID" value="NZ_NQWI01000026.1"/>
</dbReference>
<evidence type="ECO:0000256" key="2">
    <source>
        <dbReference type="ARBA" id="ARBA00022692"/>
    </source>
</evidence>
<comment type="caution">
    <text evidence="7">The sequence shown here is derived from an EMBL/GenBank/DDBJ whole genome shotgun (WGS) entry which is preliminary data.</text>
</comment>
<keyword evidence="8" id="KW-1185">Reference proteome</keyword>
<name>A0A2A6RKJ2_9CHLR</name>
<feature type="transmembrane region" description="Helical" evidence="5">
    <location>
        <begin position="123"/>
        <end position="144"/>
    </location>
</feature>
<dbReference type="Pfam" id="PF04932">
    <property type="entry name" value="Wzy_C"/>
    <property type="match status" value="1"/>
</dbReference>
<comment type="subcellular location">
    <subcellularLocation>
        <location evidence="1">Membrane</location>
        <topology evidence="1">Multi-pass membrane protein</topology>
    </subcellularLocation>
</comment>
<feature type="transmembrane region" description="Helical" evidence="5">
    <location>
        <begin position="401"/>
        <end position="417"/>
    </location>
</feature>
<dbReference type="OrthoDB" id="141717at2"/>
<feature type="transmembrane region" description="Helical" evidence="5">
    <location>
        <begin position="22"/>
        <end position="40"/>
    </location>
</feature>
<feature type="transmembrane region" description="Helical" evidence="5">
    <location>
        <begin position="175"/>
        <end position="194"/>
    </location>
</feature>
<accession>A0A2A6RKJ2</accession>
<evidence type="ECO:0000256" key="3">
    <source>
        <dbReference type="ARBA" id="ARBA00022989"/>
    </source>
</evidence>
<organism evidence="7 8">
    <name type="scientific">Candidatus Viridilinea mediisalina</name>
    <dbReference type="NCBI Taxonomy" id="2024553"/>
    <lineage>
        <taxon>Bacteria</taxon>
        <taxon>Bacillati</taxon>
        <taxon>Chloroflexota</taxon>
        <taxon>Chloroflexia</taxon>
        <taxon>Chloroflexales</taxon>
        <taxon>Chloroflexineae</taxon>
        <taxon>Oscillochloridaceae</taxon>
        <taxon>Candidatus Viridilinea</taxon>
    </lineage>
</organism>
<evidence type="ECO:0000256" key="1">
    <source>
        <dbReference type="ARBA" id="ARBA00004141"/>
    </source>
</evidence>
<dbReference type="AlphaFoldDB" id="A0A2A6RKJ2"/>
<dbReference type="GO" id="GO:0016020">
    <property type="term" value="C:membrane"/>
    <property type="evidence" value="ECO:0007669"/>
    <property type="project" value="UniProtKB-SubCell"/>
</dbReference>
<protein>
    <recommendedName>
        <fullName evidence="6">O-antigen ligase-related domain-containing protein</fullName>
    </recommendedName>
</protein>
<feature type="transmembrane region" description="Helical" evidence="5">
    <location>
        <begin position="369"/>
        <end position="389"/>
    </location>
</feature>
<proteinExistence type="predicted"/>
<reference evidence="8" key="1">
    <citation type="submission" date="2017-08" db="EMBL/GenBank/DDBJ databases">
        <authorList>
            <person name="Grouzdev D.S."/>
            <person name="Gaisin V.A."/>
            <person name="Rysina M.S."/>
            <person name="Gorlenko V.M."/>
        </authorList>
    </citation>
    <scope>NUCLEOTIDE SEQUENCE [LARGE SCALE GENOMIC DNA]</scope>
    <source>
        <strain evidence="8">Kir15-3F</strain>
    </source>
</reference>
<dbReference type="InterPro" id="IPR007016">
    <property type="entry name" value="O-antigen_ligase-rel_domated"/>
</dbReference>
<dbReference type="PANTHER" id="PTHR37422">
    <property type="entry name" value="TEICHURONIC ACID BIOSYNTHESIS PROTEIN TUAE"/>
    <property type="match status" value="1"/>
</dbReference>
<evidence type="ECO:0000313" key="7">
    <source>
        <dbReference type="EMBL" id="PDW03597.1"/>
    </source>
</evidence>
<gene>
    <name evidence="7" type="ORF">CJ255_07975</name>
</gene>
<dbReference type="Proteomes" id="UP000220527">
    <property type="component" value="Unassembled WGS sequence"/>
</dbReference>
<dbReference type="PANTHER" id="PTHR37422:SF23">
    <property type="entry name" value="TEICHURONIC ACID BIOSYNTHESIS PROTEIN TUAE"/>
    <property type="match status" value="1"/>
</dbReference>
<feature type="transmembrane region" description="Helical" evidence="5">
    <location>
        <begin position="337"/>
        <end position="357"/>
    </location>
</feature>
<evidence type="ECO:0000259" key="6">
    <source>
        <dbReference type="Pfam" id="PF04932"/>
    </source>
</evidence>
<keyword evidence="3 5" id="KW-1133">Transmembrane helix</keyword>
<feature type="transmembrane region" description="Helical" evidence="5">
    <location>
        <begin position="75"/>
        <end position="92"/>
    </location>
</feature>
<evidence type="ECO:0000256" key="5">
    <source>
        <dbReference type="SAM" id="Phobius"/>
    </source>
</evidence>
<sequence length="450" mass="48666">METTQPSDLRPTSSWRLWAQRLLEYLTYLFVLAVAVSVVSEWLLPAALLVGVGYMVTHLLAYGRLVPKTLADGGVLVLALMALLSLAISAFPELTRPQVNRLLVGMVLYYALVRWADHPQRLGLVYLGFVATGLLLALGALISVDWSNHKLFFLPADLTSRLPQLTSDSINPNVMAGYLALLLPLTAGPLLFAWSSLGRGLRTGLMLALIVMLTILLLTQSRAGIMAAAVALLVLLALRWRWCTLGLGLLAGAGLLSVGFGKHYVVLDFLGANVSLGGFATRQELWWRAWWMIQDFSFTGIGMGGFAQVTELLYPLFLSPTSQPHAHNLLLQVAVDLGVPGLVAYLATLGAVVLMAWRARQALTAEPYLRGFASGLLAAQVALLTHGIFDAVTWGMVRPAVMVWALWGAAAALWLVAEGGVRGGLALPENSSHHLEHLEGCKMLSEKSMN</sequence>
<feature type="domain" description="O-antigen ligase-related" evidence="6">
    <location>
        <begin position="207"/>
        <end position="346"/>
    </location>
</feature>
<evidence type="ECO:0000313" key="8">
    <source>
        <dbReference type="Proteomes" id="UP000220527"/>
    </source>
</evidence>
<keyword evidence="4 5" id="KW-0472">Membrane</keyword>